<comment type="caution">
    <text evidence="3">The sequence shown here is derived from an EMBL/GenBank/DDBJ whole genome shotgun (WGS) entry which is preliminary data.</text>
</comment>
<evidence type="ECO:0000313" key="3">
    <source>
        <dbReference type="EMBL" id="KAJ2864231.1"/>
    </source>
</evidence>
<dbReference type="EC" id="2.1.1.57" evidence="1"/>
<reference evidence="3" key="1">
    <citation type="submission" date="2022-07" db="EMBL/GenBank/DDBJ databases">
        <title>Phylogenomic reconstructions and comparative analyses of Kickxellomycotina fungi.</title>
        <authorList>
            <person name="Reynolds N.K."/>
            <person name="Stajich J.E."/>
            <person name="Barry K."/>
            <person name="Grigoriev I.V."/>
            <person name="Crous P."/>
            <person name="Smith M.E."/>
        </authorList>
    </citation>
    <scope>NUCLEOTIDE SEQUENCE</scope>
    <source>
        <strain evidence="3">RSA 476</strain>
    </source>
</reference>
<evidence type="ECO:0000259" key="2">
    <source>
        <dbReference type="Pfam" id="PF01728"/>
    </source>
</evidence>
<dbReference type="InterPro" id="IPR029063">
    <property type="entry name" value="SAM-dependent_MTases_sf"/>
</dbReference>
<protein>
    <recommendedName>
        <fullName evidence="1">Cap-specific mRNA (nucleoside-2'-O-)-methyltransferase 1</fullName>
        <ecNumber evidence="1">2.1.1.57</ecNumber>
    </recommendedName>
    <alternativeName>
        <fullName evidence="1">Cap1 2'O-ribose methyltransferase 1</fullName>
    </alternativeName>
</protein>
<evidence type="ECO:0000313" key="4">
    <source>
        <dbReference type="Proteomes" id="UP001140074"/>
    </source>
</evidence>
<gene>
    <name evidence="3" type="ORF">GGH94_003057</name>
</gene>
<dbReference type="GO" id="GO:0032259">
    <property type="term" value="P:methylation"/>
    <property type="evidence" value="ECO:0007669"/>
    <property type="project" value="UniProtKB-KW"/>
</dbReference>
<keyword evidence="1" id="KW-0506">mRNA capping</keyword>
<dbReference type="PANTHER" id="PTHR16121:SF0">
    <property type="entry name" value="CAP-SPECIFIC MRNA (NUCLEOSIDE-2'-O-)-METHYLTRANSFERASE 1"/>
    <property type="match status" value="1"/>
</dbReference>
<dbReference type="Pfam" id="PF01728">
    <property type="entry name" value="FtsJ"/>
    <property type="match status" value="1"/>
</dbReference>
<keyword evidence="1" id="KW-0507">mRNA processing</keyword>
<keyword evidence="1" id="KW-0539">Nucleus</keyword>
<dbReference type="AlphaFoldDB" id="A0A9W8IKS4"/>
<name>A0A9W8IKS4_9FUNG</name>
<evidence type="ECO:0000256" key="1">
    <source>
        <dbReference type="RuleBase" id="RU368012"/>
    </source>
</evidence>
<accession>A0A9W8IKS4</accession>
<keyword evidence="4" id="KW-1185">Reference proteome</keyword>
<dbReference type="GO" id="GO:0016556">
    <property type="term" value="P:mRNA modification"/>
    <property type="evidence" value="ECO:0007669"/>
    <property type="project" value="UniProtKB-UniRule"/>
</dbReference>
<feature type="domain" description="Ribosomal RNA methyltransferase FtsJ" evidence="2">
    <location>
        <begin position="139"/>
        <end position="338"/>
    </location>
</feature>
<dbReference type="GO" id="GO:0003676">
    <property type="term" value="F:nucleic acid binding"/>
    <property type="evidence" value="ECO:0007669"/>
    <property type="project" value="UniProtKB-UniRule"/>
</dbReference>
<dbReference type="GO" id="GO:0004483">
    <property type="term" value="F:methyltransferase cap1 activity"/>
    <property type="evidence" value="ECO:0007669"/>
    <property type="project" value="UniProtKB-UniRule"/>
</dbReference>
<dbReference type="GO" id="GO:0006370">
    <property type="term" value="P:7-methylguanosine mRNA capping"/>
    <property type="evidence" value="ECO:0007669"/>
    <property type="project" value="UniProtKB-UniRule"/>
</dbReference>
<dbReference type="PANTHER" id="PTHR16121">
    <property type="entry name" value="CAP-SPECIFIC MRNA (NUCLEOSIDE-2'-O-)-METHYLTRANSFERASE 1-RELATED"/>
    <property type="match status" value="1"/>
</dbReference>
<dbReference type="Proteomes" id="UP001140074">
    <property type="component" value="Unassembled WGS sequence"/>
</dbReference>
<comment type="catalytic activity">
    <reaction evidence="1">
        <text>a 5'-end (N(7)-methyl 5'-triphosphoguanosine)-ribonucleoside in mRNA + S-adenosyl-L-methionine = a 5'-end (N(7)-methyl 5'-triphosphoguanosine)-(2'-O-methyl-ribonucleoside) in mRNA + S-adenosyl-L-homocysteine + H(+)</text>
        <dbReference type="Rhea" id="RHEA:67020"/>
        <dbReference type="Rhea" id="RHEA-COMP:17167"/>
        <dbReference type="Rhea" id="RHEA-COMP:17168"/>
        <dbReference type="ChEBI" id="CHEBI:15378"/>
        <dbReference type="ChEBI" id="CHEBI:57856"/>
        <dbReference type="ChEBI" id="CHEBI:59789"/>
        <dbReference type="ChEBI" id="CHEBI:156461"/>
        <dbReference type="ChEBI" id="CHEBI:167609"/>
        <dbReference type="EC" id="2.1.1.57"/>
    </reaction>
</comment>
<dbReference type="Gene3D" id="3.40.50.12760">
    <property type="match status" value="1"/>
</dbReference>
<dbReference type="EMBL" id="JANBUY010000094">
    <property type="protein sequence ID" value="KAJ2864231.1"/>
    <property type="molecule type" value="Genomic_DNA"/>
</dbReference>
<keyword evidence="1" id="KW-0949">S-adenosyl-L-methionine</keyword>
<dbReference type="GO" id="GO:0005634">
    <property type="term" value="C:nucleus"/>
    <property type="evidence" value="ECO:0007669"/>
    <property type="project" value="UniProtKB-SubCell"/>
</dbReference>
<comment type="subcellular location">
    <subcellularLocation>
        <location evidence="1">Nucleus</location>
    </subcellularLocation>
</comment>
<dbReference type="GO" id="GO:0005737">
    <property type="term" value="C:cytoplasm"/>
    <property type="evidence" value="ECO:0007669"/>
    <property type="project" value="TreeGrafter"/>
</dbReference>
<keyword evidence="1" id="KW-0489">Methyltransferase</keyword>
<dbReference type="InterPro" id="IPR050851">
    <property type="entry name" value="mRNA_Cap_2O-Ribose_MeTrfase"/>
</dbReference>
<sequence>MNEFHESVAPAAPRPAADVVGRFFVVIDNIHGPNLIEQLSTPDWSRMMSERDDVRGRLTDHRLLGGEIGLVKDLERQKETLIKTALSTREFNQACAPNNPYEALAQCSALGNLSAIVLGHLDFLLHPVREYLKPGAMLQFVDLGSRQGGFSRYILWRSNQRRNGGGAKGWYFGCGDSAAVKQSPAITGSGRGLDIEELSLSLGCSSIADSLTEFGLGLQTKPDILDPTTVEAFIEFVKGNSTNTVGVDLVVGECDAGNDLPDFGTDLERRQYAFILAQAVIALRVLRKGGTFVFKMADTTTPLSAEILFLLHSCFERMAIARSLTSRPTSAERYILCNHLRGDPRWIASHLLAALTRINTDQFKLSHLVSWTRVSAEKKFIDKIASVNVTLARTQMLGLKYAMEQRLSSSNNADYQPSKFQIDVAERCLKNWDLQTK</sequence>
<comment type="function">
    <text evidence="1">S-adenosyl-L-methionine-dependent methyltransferase that mediates RNA cap1 2'-O-ribose methylation to the 5'-cap structure of RNAs. Methylates the ribose of the first nucleotide of a m(7)GpppG-capped mRNA to produce m(7)GpppNmp (cap1).</text>
</comment>
<organism evidence="3 4">
    <name type="scientific">Coemansia aciculifera</name>
    <dbReference type="NCBI Taxonomy" id="417176"/>
    <lineage>
        <taxon>Eukaryota</taxon>
        <taxon>Fungi</taxon>
        <taxon>Fungi incertae sedis</taxon>
        <taxon>Zoopagomycota</taxon>
        <taxon>Kickxellomycotina</taxon>
        <taxon>Kickxellomycetes</taxon>
        <taxon>Kickxellales</taxon>
        <taxon>Kickxellaceae</taxon>
        <taxon>Coemansia</taxon>
    </lineage>
</organism>
<keyword evidence="1" id="KW-0808">Transferase</keyword>
<dbReference type="InterPro" id="IPR002877">
    <property type="entry name" value="RNA_MeTrfase_FtsJ_dom"/>
</dbReference>
<proteinExistence type="predicted"/>
<dbReference type="SUPFAM" id="SSF53335">
    <property type="entry name" value="S-adenosyl-L-methionine-dependent methyltransferases"/>
    <property type="match status" value="1"/>
</dbReference>